<name>A0ACA9NS72_9GLOM</name>
<evidence type="ECO:0000313" key="2">
    <source>
        <dbReference type="Proteomes" id="UP000789860"/>
    </source>
</evidence>
<evidence type="ECO:0000313" key="1">
    <source>
        <dbReference type="EMBL" id="CAG8664137.1"/>
    </source>
</evidence>
<protein>
    <submittedName>
        <fullName evidence="1">6287_t:CDS:1</fullName>
    </submittedName>
</protein>
<proteinExistence type="predicted"/>
<feature type="non-terminal residue" evidence="1">
    <location>
        <position position="118"/>
    </location>
</feature>
<gene>
    <name evidence="1" type="ORF">SCALOS_LOCUS9139</name>
</gene>
<dbReference type="Proteomes" id="UP000789860">
    <property type="component" value="Unassembled WGS sequence"/>
</dbReference>
<accession>A0ACA9NS72</accession>
<comment type="caution">
    <text evidence="1">The sequence shown here is derived from an EMBL/GenBank/DDBJ whole genome shotgun (WGS) entry which is preliminary data.</text>
</comment>
<keyword evidence="2" id="KW-1185">Reference proteome</keyword>
<feature type="non-terminal residue" evidence="1">
    <location>
        <position position="1"/>
    </location>
</feature>
<organism evidence="1 2">
    <name type="scientific">Scutellospora calospora</name>
    <dbReference type="NCBI Taxonomy" id="85575"/>
    <lineage>
        <taxon>Eukaryota</taxon>
        <taxon>Fungi</taxon>
        <taxon>Fungi incertae sedis</taxon>
        <taxon>Mucoromycota</taxon>
        <taxon>Glomeromycotina</taxon>
        <taxon>Glomeromycetes</taxon>
        <taxon>Diversisporales</taxon>
        <taxon>Gigasporaceae</taxon>
        <taxon>Scutellospora</taxon>
    </lineage>
</organism>
<dbReference type="EMBL" id="CAJVPM010026953">
    <property type="protein sequence ID" value="CAG8664137.1"/>
    <property type="molecule type" value="Genomic_DNA"/>
</dbReference>
<sequence>DDLPIFILYTFIIGTSLSIFFILTTSDDQPPKFYSILSFMRFGVAIALGLIIGLSDAIFAMQNITIAKTRCPMMAIIHNVDILLGIGLSGTYVTTKTRVHYKISVEPTLFCIISYPTT</sequence>
<reference evidence="1" key="1">
    <citation type="submission" date="2021-06" db="EMBL/GenBank/DDBJ databases">
        <authorList>
            <person name="Kallberg Y."/>
            <person name="Tangrot J."/>
            <person name="Rosling A."/>
        </authorList>
    </citation>
    <scope>NUCLEOTIDE SEQUENCE</scope>
    <source>
        <strain evidence="1">AU212A</strain>
    </source>
</reference>